<organism evidence="11 12">
    <name type="scientific">Hermetia illucens</name>
    <name type="common">Black soldier fly</name>
    <dbReference type="NCBI Taxonomy" id="343691"/>
    <lineage>
        <taxon>Eukaryota</taxon>
        <taxon>Metazoa</taxon>
        <taxon>Ecdysozoa</taxon>
        <taxon>Arthropoda</taxon>
        <taxon>Hexapoda</taxon>
        <taxon>Insecta</taxon>
        <taxon>Pterygota</taxon>
        <taxon>Neoptera</taxon>
        <taxon>Endopterygota</taxon>
        <taxon>Diptera</taxon>
        <taxon>Brachycera</taxon>
        <taxon>Stratiomyomorpha</taxon>
        <taxon>Stratiomyidae</taxon>
        <taxon>Hermetiinae</taxon>
        <taxon>Hermetia</taxon>
    </lineage>
</organism>
<dbReference type="PANTHER" id="PTHR43880:SF12">
    <property type="entry name" value="ALCOHOL DEHYDROGENASE CLASS-3"/>
    <property type="match status" value="1"/>
</dbReference>
<dbReference type="InterPro" id="IPR002328">
    <property type="entry name" value="ADH_Zn_CS"/>
</dbReference>
<comment type="function">
    <text evidence="6">Alcohol dehydrogenase. Catalyzes the NAD-dependent oxidation of primary alcohols to the corresponding aldehydes. Oxidizes secondary alcohols to the corresponding ketones.</text>
</comment>
<dbReference type="EMBL" id="LR899013">
    <property type="protein sequence ID" value="CAD7090575.1"/>
    <property type="molecule type" value="Genomic_DNA"/>
</dbReference>
<dbReference type="GO" id="GO:0004022">
    <property type="term" value="F:alcohol dehydrogenase (NAD+) activity"/>
    <property type="evidence" value="ECO:0007669"/>
    <property type="project" value="UniProtKB-ARBA"/>
</dbReference>
<dbReference type="Pfam" id="PF00107">
    <property type="entry name" value="ADH_zinc_N"/>
    <property type="match status" value="1"/>
</dbReference>
<comment type="similarity">
    <text evidence="7">Belongs to the zinc-containing alcohol dehydrogenase family. Class-V subfamily.</text>
</comment>
<reference evidence="11 12" key="1">
    <citation type="submission" date="2020-11" db="EMBL/GenBank/DDBJ databases">
        <authorList>
            <person name="Wallbank WR R."/>
            <person name="Pardo Diaz C."/>
            <person name="Kozak K."/>
            <person name="Martin S."/>
            <person name="Jiggins C."/>
            <person name="Moest M."/>
            <person name="Warren A I."/>
            <person name="Generalovic N T."/>
            <person name="Byers J.R.P. K."/>
            <person name="Montejo-Kovacevich G."/>
            <person name="Yen C E."/>
        </authorList>
    </citation>
    <scope>NUCLEOTIDE SEQUENCE [LARGE SCALE GENOMIC DNA]</scope>
</reference>
<protein>
    <recommendedName>
        <fullName evidence="8">Alcohol dehydrogenase 6</fullName>
    </recommendedName>
</protein>
<evidence type="ECO:0000256" key="5">
    <source>
        <dbReference type="ARBA" id="ARBA00023027"/>
    </source>
</evidence>
<dbReference type="FunFam" id="3.90.180.10:FF:000007">
    <property type="entry name" value="Alcohol dehydrogenase 6"/>
    <property type="match status" value="1"/>
</dbReference>
<dbReference type="OMA" id="NWETNQQ"/>
<evidence type="ECO:0000256" key="2">
    <source>
        <dbReference type="ARBA" id="ARBA00022723"/>
    </source>
</evidence>
<evidence type="ECO:0000313" key="12">
    <source>
        <dbReference type="Proteomes" id="UP000594454"/>
    </source>
</evidence>
<dbReference type="OrthoDB" id="7985904at2759"/>
<dbReference type="SMART" id="SM00829">
    <property type="entry name" value="PKS_ER"/>
    <property type="match status" value="1"/>
</dbReference>
<dbReference type="GO" id="GO:0051903">
    <property type="term" value="F:S-(hydroxymethyl)glutathione dehydrogenase [NAD(P)+] activity"/>
    <property type="evidence" value="ECO:0007669"/>
    <property type="project" value="TreeGrafter"/>
</dbReference>
<evidence type="ECO:0000256" key="6">
    <source>
        <dbReference type="ARBA" id="ARBA00055159"/>
    </source>
</evidence>
<evidence type="ECO:0000256" key="1">
    <source>
        <dbReference type="ARBA" id="ARBA00001947"/>
    </source>
</evidence>
<comment type="cofactor">
    <cofactor evidence="1 9">
        <name>Zn(2+)</name>
        <dbReference type="ChEBI" id="CHEBI:29105"/>
    </cofactor>
</comment>
<dbReference type="InParanoid" id="A0A7R8V0I5"/>
<evidence type="ECO:0000256" key="4">
    <source>
        <dbReference type="ARBA" id="ARBA00023002"/>
    </source>
</evidence>
<dbReference type="InterPro" id="IPR036291">
    <property type="entry name" value="NAD(P)-bd_dom_sf"/>
</dbReference>
<gene>
    <name evidence="11" type="ORF">HERILL_LOCUS13044</name>
</gene>
<evidence type="ECO:0000259" key="10">
    <source>
        <dbReference type="SMART" id="SM00829"/>
    </source>
</evidence>
<evidence type="ECO:0000256" key="9">
    <source>
        <dbReference type="RuleBase" id="RU361277"/>
    </source>
</evidence>
<dbReference type="FunFam" id="3.40.50.720:FF:000003">
    <property type="entry name" value="S-(hydroxymethyl)glutathione dehydrogenase"/>
    <property type="match status" value="1"/>
</dbReference>
<dbReference type="GO" id="GO:0046294">
    <property type="term" value="P:formaldehyde catabolic process"/>
    <property type="evidence" value="ECO:0007669"/>
    <property type="project" value="TreeGrafter"/>
</dbReference>
<evidence type="ECO:0000256" key="8">
    <source>
        <dbReference type="ARBA" id="ARBA00074845"/>
    </source>
</evidence>
<dbReference type="Pfam" id="PF08240">
    <property type="entry name" value="ADH_N"/>
    <property type="match status" value="1"/>
</dbReference>
<dbReference type="PROSITE" id="PS00059">
    <property type="entry name" value="ADH_ZINC"/>
    <property type="match status" value="1"/>
</dbReference>
<dbReference type="GO" id="GO:0005829">
    <property type="term" value="C:cytosol"/>
    <property type="evidence" value="ECO:0007669"/>
    <property type="project" value="TreeGrafter"/>
</dbReference>
<dbReference type="SUPFAM" id="SSF50129">
    <property type="entry name" value="GroES-like"/>
    <property type="match status" value="2"/>
</dbReference>
<dbReference type="SUPFAM" id="SSF51735">
    <property type="entry name" value="NAD(P)-binding Rossmann-fold domains"/>
    <property type="match status" value="1"/>
</dbReference>
<proteinExistence type="inferred from homology"/>
<feature type="domain" description="Enoyl reductase (ER)" evidence="10">
    <location>
        <begin position="18"/>
        <end position="377"/>
    </location>
</feature>
<keyword evidence="4" id="KW-0560">Oxidoreductase</keyword>
<evidence type="ECO:0000256" key="3">
    <source>
        <dbReference type="ARBA" id="ARBA00022833"/>
    </source>
</evidence>
<dbReference type="GO" id="GO:0008270">
    <property type="term" value="F:zinc ion binding"/>
    <property type="evidence" value="ECO:0007669"/>
    <property type="project" value="InterPro"/>
</dbReference>
<keyword evidence="5" id="KW-0520">NAD</keyword>
<dbReference type="AlphaFoldDB" id="A0A7R8V0I5"/>
<name>A0A7R8V0I5_HERIL</name>
<dbReference type="Gene3D" id="3.40.50.720">
    <property type="entry name" value="NAD(P)-binding Rossmann-like Domain"/>
    <property type="match status" value="1"/>
</dbReference>
<accession>A0A7R8V0I5</accession>
<dbReference type="Gene3D" id="3.90.180.10">
    <property type="entry name" value="Medium-chain alcohol dehydrogenases, catalytic domain"/>
    <property type="match status" value="1"/>
</dbReference>
<keyword evidence="3 9" id="KW-0862">Zinc</keyword>
<sequence length="379" mass="41050">MAETAGKVIKCRAAVAWAEKEPFSIEEVEVAPPKAHEVRIKMVATGVCHSDISFLNGLLPSAAKFPTILGHEGAGIVESVGEGVENFKEGDHVIPLYMPQCFQCPGCRHPKSNQCLKLFPQQMQGLMQDGTTRFTCKGQSLHHSMGISTFSEYTVVNDVSLVKINEEAPLEKVCLIGCAIATGYGAALNTAKVEPGSRCAIWGLGGIGLAAVMGCRAAGASKIYGIDINPDKFETARKFGCTDVLNPKDFEGKKFADVLTQMTGGGFDYTFECIGNVNTMLDAVESTNRFYGVTVLVGIAGHEKKMDLSPLLIVSGRTLKGSFFGGWRSVESVPMLVDEYMSGKIMVDEFITHKLKLDDINQSLELMKDGKCVRCVIHY</sequence>
<evidence type="ECO:0000256" key="7">
    <source>
        <dbReference type="ARBA" id="ARBA00061014"/>
    </source>
</evidence>
<dbReference type="InterPro" id="IPR011032">
    <property type="entry name" value="GroES-like_sf"/>
</dbReference>
<dbReference type="Proteomes" id="UP000594454">
    <property type="component" value="Chromosome 5"/>
</dbReference>
<dbReference type="InterPro" id="IPR020843">
    <property type="entry name" value="ER"/>
</dbReference>
<evidence type="ECO:0000313" key="11">
    <source>
        <dbReference type="EMBL" id="CAD7090575.1"/>
    </source>
</evidence>
<dbReference type="PANTHER" id="PTHR43880">
    <property type="entry name" value="ALCOHOL DEHYDROGENASE"/>
    <property type="match status" value="1"/>
</dbReference>
<keyword evidence="12" id="KW-1185">Reference proteome</keyword>
<dbReference type="InterPro" id="IPR013154">
    <property type="entry name" value="ADH-like_N"/>
</dbReference>
<keyword evidence="2 9" id="KW-0479">Metal-binding</keyword>
<dbReference type="InterPro" id="IPR013149">
    <property type="entry name" value="ADH-like_C"/>
</dbReference>